<gene>
    <name evidence="2" type="ORF">L203_100415</name>
</gene>
<reference evidence="2" key="2">
    <citation type="journal article" date="2022" name="Elife">
        <title>Obligate sexual reproduction of a homothallic fungus closely related to the Cryptococcus pathogenic species complex.</title>
        <authorList>
            <person name="Passer A.R."/>
            <person name="Clancey S.A."/>
            <person name="Shea T."/>
            <person name="David-Palma M."/>
            <person name="Averette A.F."/>
            <person name="Boekhout T."/>
            <person name="Porcel B.M."/>
            <person name="Nowrousian M."/>
            <person name="Cuomo C.A."/>
            <person name="Sun S."/>
            <person name="Heitman J."/>
            <person name="Coelho M.A."/>
        </authorList>
    </citation>
    <scope>NUCLEOTIDE SEQUENCE</scope>
    <source>
        <strain evidence="2">CBS 7841</strain>
    </source>
</reference>
<feature type="compositionally biased region" description="Polar residues" evidence="1">
    <location>
        <begin position="1"/>
        <end position="10"/>
    </location>
</feature>
<dbReference type="OrthoDB" id="5421607at2759"/>
<sequence length="211" mass="24407">MSPKTQLSQTNKHKNFIPKPPRSVEDRLRRLYRSLADQIEDGYFENAIKTCKKIMVIDPSAQAAFQTLLFLHLQTDDYSAALALLENTTSEKGLEFERSYCLYRLHREKEALNILKGLKTKERKYDHLNAQILYRLGEYQQAQEKYEDLLADCDSSSPEHADILTNLSATSTHYEFDVHGYRSHLTTFGATDDTEHLIQYTNTLVRSGRNL</sequence>
<evidence type="ECO:0000256" key="1">
    <source>
        <dbReference type="SAM" id="MobiDB-lite"/>
    </source>
</evidence>
<dbReference type="Pfam" id="PF17004">
    <property type="entry name" value="SRP_TPR_like"/>
    <property type="match status" value="1"/>
</dbReference>
<dbReference type="InterPro" id="IPR011990">
    <property type="entry name" value="TPR-like_helical_dom_sf"/>
</dbReference>
<dbReference type="GO" id="GO:0043022">
    <property type="term" value="F:ribosome binding"/>
    <property type="evidence" value="ECO:0007669"/>
    <property type="project" value="TreeGrafter"/>
</dbReference>
<dbReference type="GO" id="GO:0008312">
    <property type="term" value="F:7S RNA binding"/>
    <property type="evidence" value="ECO:0007669"/>
    <property type="project" value="TreeGrafter"/>
</dbReference>
<dbReference type="Proteomes" id="UP000094043">
    <property type="component" value="Chromosome 1"/>
</dbReference>
<protein>
    <submittedName>
        <fullName evidence="2">Uncharacterized protein</fullName>
    </submittedName>
</protein>
<dbReference type="AlphaFoldDB" id="A0A1E3HZN1"/>
<dbReference type="GeneID" id="91084631"/>
<dbReference type="RefSeq" id="XP_066065971.1">
    <property type="nucleotide sequence ID" value="XM_066209874.1"/>
</dbReference>
<reference evidence="2" key="1">
    <citation type="submission" date="2016-06" db="EMBL/GenBank/DDBJ databases">
        <authorList>
            <person name="Cuomo C."/>
            <person name="Litvintseva A."/>
            <person name="Heitman J."/>
            <person name="Chen Y."/>
            <person name="Sun S."/>
            <person name="Springer D."/>
            <person name="Dromer F."/>
            <person name="Young S."/>
            <person name="Zeng Q."/>
            <person name="Chapman S."/>
            <person name="Gujja S."/>
            <person name="Saif S."/>
            <person name="Birren B."/>
        </authorList>
    </citation>
    <scope>NUCLEOTIDE SEQUENCE</scope>
    <source>
        <strain evidence="2">CBS 7841</strain>
    </source>
</reference>
<dbReference type="VEuPathDB" id="FungiDB:L203_05712"/>
<dbReference type="PANTHER" id="PTHR14094">
    <property type="entry name" value="SIGNAL RECOGNITION PARTICLE 72"/>
    <property type="match status" value="1"/>
</dbReference>
<evidence type="ECO:0000313" key="3">
    <source>
        <dbReference type="Proteomes" id="UP000094043"/>
    </source>
</evidence>
<dbReference type="PANTHER" id="PTHR14094:SF9">
    <property type="entry name" value="SIGNAL RECOGNITION PARTICLE SUBUNIT SRP72"/>
    <property type="match status" value="1"/>
</dbReference>
<proteinExistence type="predicted"/>
<reference evidence="2" key="3">
    <citation type="submission" date="2024-01" db="EMBL/GenBank/DDBJ databases">
        <authorList>
            <person name="Coelho M.A."/>
            <person name="David-Palma M."/>
            <person name="Shea T."/>
            <person name="Sun S."/>
            <person name="Cuomo C.A."/>
            <person name="Heitman J."/>
        </authorList>
    </citation>
    <scope>NUCLEOTIDE SEQUENCE</scope>
    <source>
        <strain evidence="2">CBS 7841</strain>
    </source>
</reference>
<evidence type="ECO:0000313" key="2">
    <source>
        <dbReference type="EMBL" id="WVN85270.1"/>
    </source>
</evidence>
<feature type="region of interest" description="Disordered" evidence="1">
    <location>
        <begin position="1"/>
        <end position="21"/>
    </location>
</feature>
<keyword evidence="3" id="KW-1185">Reference proteome</keyword>
<dbReference type="SUPFAM" id="SSF48452">
    <property type="entry name" value="TPR-like"/>
    <property type="match status" value="1"/>
</dbReference>
<organism evidence="2 3">
    <name type="scientific">Cryptococcus depauperatus CBS 7841</name>
    <dbReference type="NCBI Taxonomy" id="1295531"/>
    <lineage>
        <taxon>Eukaryota</taxon>
        <taxon>Fungi</taxon>
        <taxon>Dikarya</taxon>
        <taxon>Basidiomycota</taxon>
        <taxon>Agaricomycotina</taxon>
        <taxon>Tremellomycetes</taxon>
        <taxon>Tremellales</taxon>
        <taxon>Cryptococcaceae</taxon>
        <taxon>Cryptococcus</taxon>
    </lineage>
</organism>
<dbReference type="EMBL" id="CP143784">
    <property type="protein sequence ID" value="WVN85270.1"/>
    <property type="molecule type" value="Genomic_DNA"/>
</dbReference>
<dbReference type="GO" id="GO:0006614">
    <property type="term" value="P:SRP-dependent cotranslational protein targeting to membrane"/>
    <property type="evidence" value="ECO:0007669"/>
    <property type="project" value="InterPro"/>
</dbReference>
<dbReference type="GO" id="GO:0005786">
    <property type="term" value="C:signal recognition particle, endoplasmic reticulum targeting"/>
    <property type="evidence" value="ECO:0007669"/>
    <property type="project" value="TreeGrafter"/>
</dbReference>
<name>A0A1E3HZN1_9TREE</name>
<dbReference type="KEGG" id="cdep:91084631"/>
<dbReference type="InterPro" id="IPR026270">
    <property type="entry name" value="SRP72"/>
</dbReference>
<dbReference type="InterPro" id="IPR031545">
    <property type="entry name" value="SRP72_TPR-like"/>
</dbReference>
<dbReference type="Gene3D" id="1.25.40.10">
    <property type="entry name" value="Tetratricopeptide repeat domain"/>
    <property type="match status" value="1"/>
</dbReference>
<accession>A0A1E3HZN1</accession>